<dbReference type="GO" id="GO:0004527">
    <property type="term" value="F:exonuclease activity"/>
    <property type="evidence" value="ECO:0007669"/>
    <property type="project" value="UniProtKB-KW"/>
</dbReference>
<dbReference type="Pfam" id="PF03372">
    <property type="entry name" value="Exo_endo_phos"/>
    <property type="match status" value="1"/>
</dbReference>
<evidence type="ECO:0000313" key="2">
    <source>
        <dbReference type="EMBL" id="SDO76381.1"/>
    </source>
</evidence>
<accession>A0A1H0M7W3</accession>
<dbReference type="AlphaFoldDB" id="A0A1H0M7W3"/>
<keyword evidence="2" id="KW-0255">Endonuclease</keyword>
<keyword evidence="2" id="KW-0269">Exonuclease</keyword>
<evidence type="ECO:0000259" key="1">
    <source>
        <dbReference type="Pfam" id="PF03372"/>
    </source>
</evidence>
<gene>
    <name evidence="2" type="ORF">SAMN04487788_0773</name>
</gene>
<dbReference type="Proteomes" id="UP000186456">
    <property type="component" value="Unassembled WGS sequence"/>
</dbReference>
<evidence type="ECO:0000313" key="3">
    <source>
        <dbReference type="Proteomes" id="UP000186456"/>
    </source>
</evidence>
<protein>
    <submittedName>
        <fullName evidence="2">Uncharacterized conserved protein YafD, endonuclease/exonuclease/phosphatase (EEP) superfamily</fullName>
    </submittedName>
</protein>
<proteinExistence type="predicted"/>
<reference evidence="2 3" key="1">
    <citation type="submission" date="2016-10" db="EMBL/GenBank/DDBJ databases">
        <authorList>
            <person name="de Groot N.N."/>
        </authorList>
    </citation>
    <scope>NUCLEOTIDE SEQUENCE [LARGE SCALE GENOMIC DNA]</scope>
    <source>
        <strain evidence="2 3">StLB037</strain>
    </source>
</reference>
<keyword evidence="2" id="KW-0540">Nuclease</keyword>
<dbReference type="Gene3D" id="3.60.10.10">
    <property type="entry name" value="Endonuclease/exonuclease/phosphatase"/>
    <property type="match status" value="1"/>
</dbReference>
<sequence>MPKHRRLRFLLVLAGGSVAAFLVVWPQGVGIHRLPLIANAISLRALLALGFGVLALLVAGVAVWRRRWGVAAALAIALAAASVGNGAVLLTRGGGGPMQPGELTIAAWNTYGGSVSPETIARMVRETGADVVSLPETDAIAAAEVVGILSREGIPMTHDTVAAAPDGETIPTSILISRELGDYALDAGIGSTVGLPSGVWRPVDGSGPILVAAHPMPPLPGVTDRWELGLEWIAGRCAESQVIVAGDLNSTVDHFSGLGRGGGLIGGCRDAAADAGSAAAGTWPVRMPVGLASPIDHVLVGSAWRVNGFAVLDGYDAAGSDHRPIVATLSRN</sequence>
<dbReference type="EMBL" id="FNJN01000002">
    <property type="protein sequence ID" value="SDO76381.1"/>
    <property type="molecule type" value="Genomic_DNA"/>
</dbReference>
<dbReference type="RefSeq" id="WP_074694494.1">
    <property type="nucleotide sequence ID" value="NZ_FNJN01000002.1"/>
</dbReference>
<feature type="domain" description="Endonuclease/exonuclease/phosphatase" evidence="1">
    <location>
        <begin position="107"/>
        <end position="322"/>
    </location>
</feature>
<dbReference type="GO" id="GO:0004519">
    <property type="term" value="F:endonuclease activity"/>
    <property type="evidence" value="ECO:0007669"/>
    <property type="project" value="UniProtKB-KW"/>
</dbReference>
<dbReference type="InterPro" id="IPR005135">
    <property type="entry name" value="Endo/exonuclease/phosphatase"/>
</dbReference>
<name>A0A1H0M7W3_MICTS</name>
<dbReference type="InterPro" id="IPR036691">
    <property type="entry name" value="Endo/exonu/phosph_ase_sf"/>
</dbReference>
<dbReference type="SUPFAM" id="SSF56219">
    <property type="entry name" value="DNase I-like"/>
    <property type="match status" value="1"/>
</dbReference>
<organism evidence="2 3">
    <name type="scientific">Microbacterium testaceum (strain StLB037)</name>
    <dbReference type="NCBI Taxonomy" id="979556"/>
    <lineage>
        <taxon>Bacteria</taxon>
        <taxon>Bacillati</taxon>
        <taxon>Actinomycetota</taxon>
        <taxon>Actinomycetes</taxon>
        <taxon>Micrococcales</taxon>
        <taxon>Microbacteriaceae</taxon>
        <taxon>Microbacterium</taxon>
    </lineage>
</organism>
<keyword evidence="2" id="KW-0378">Hydrolase</keyword>